<sequence length="63" mass="7148">MHPTNESQQANTGKPVRGKPFSAYPRQLAIVKGALHTANRRNRIAIIDLKSATLKRERLDVRR</sequence>
<accession>A0AAW4TQZ5</accession>
<gene>
    <name evidence="2" type="ORF">KZP06_08505</name>
</gene>
<proteinExistence type="predicted"/>
<dbReference type="GeneID" id="45600386"/>
<reference evidence="2" key="1">
    <citation type="submission" date="2021-07" db="EMBL/GenBank/DDBJ databases">
        <title>Xylan utilisation by Bifidobacterium pseudocatenulatum.</title>
        <authorList>
            <person name="Watanabe Y."/>
        </authorList>
    </citation>
    <scope>NUCLEOTIDE SEQUENCE</scope>
    <source>
        <strain evidence="2">YIT12824</strain>
    </source>
</reference>
<evidence type="ECO:0000313" key="3">
    <source>
        <dbReference type="Proteomes" id="UP001197735"/>
    </source>
</evidence>
<organism evidence="2 3">
    <name type="scientific">Bifidobacterium pseudocatenulatum</name>
    <dbReference type="NCBI Taxonomy" id="28026"/>
    <lineage>
        <taxon>Bacteria</taxon>
        <taxon>Bacillati</taxon>
        <taxon>Actinomycetota</taxon>
        <taxon>Actinomycetes</taxon>
        <taxon>Bifidobacteriales</taxon>
        <taxon>Bifidobacteriaceae</taxon>
        <taxon>Bifidobacterium</taxon>
    </lineage>
</organism>
<feature type="compositionally biased region" description="Polar residues" evidence="1">
    <location>
        <begin position="1"/>
        <end position="12"/>
    </location>
</feature>
<comment type="caution">
    <text evidence="2">The sequence shown here is derived from an EMBL/GenBank/DDBJ whole genome shotgun (WGS) entry which is preliminary data.</text>
</comment>
<dbReference type="EMBL" id="JAHXEI010000008">
    <property type="protein sequence ID" value="MCB4880755.1"/>
    <property type="molecule type" value="Genomic_DNA"/>
</dbReference>
<protein>
    <submittedName>
        <fullName evidence="2">Uncharacterized protein</fullName>
    </submittedName>
</protein>
<dbReference type="Proteomes" id="UP001197735">
    <property type="component" value="Unassembled WGS sequence"/>
</dbReference>
<dbReference type="AlphaFoldDB" id="A0AAW4TQZ5"/>
<name>A0AAW4TQZ5_BIFPS</name>
<feature type="region of interest" description="Disordered" evidence="1">
    <location>
        <begin position="1"/>
        <end position="20"/>
    </location>
</feature>
<evidence type="ECO:0000313" key="2">
    <source>
        <dbReference type="EMBL" id="MCB4880755.1"/>
    </source>
</evidence>
<evidence type="ECO:0000256" key="1">
    <source>
        <dbReference type="SAM" id="MobiDB-lite"/>
    </source>
</evidence>
<dbReference type="RefSeq" id="WP_004223368.1">
    <property type="nucleotide sequence ID" value="NZ_BJLC01000001.1"/>
</dbReference>